<dbReference type="Gene3D" id="3.30.110.170">
    <property type="entry name" value="Protein of unknown function (DUF541), domain 1"/>
    <property type="match status" value="1"/>
</dbReference>
<gene>
    <name evidence="1" type="ORF">METZ01_LOCUS220107</name>
</gene>
<dbReference type="InterPro" id="IPR052022">
    <property type="entry name" value="26kDa_periplasmic_antigen"/>
</dbReference>
<reference evidence="1" key="1">
    <citation type="submission" date="2018-05" db="EMBL/GenBank/DDBJ databases">
        <authorList>
            <person name="Lanie J.A."/>
            <person name="Ng W.-L."/>
            <person name="Kazmierczak K.M."/>
            <person name="Andrzejewski T.M."/>
            <person name="Davidsen T.M."/>
            <person name="Wayne K.J."/>
            <person name="Tettelin H."/>
            <person name="Glass J.I."/>
            <person name="Rusch D."/>
            <person name="Podicherti R."/>
            <person name="Tsui H.-C.T."/>
            <person name="Winkler M.E."/>
        </authorList>
    </citation>
    <scope>NUCLEOTIDE SEQUENCE</scope>
</reference>
<evidence type="ECO:0008006" key="2">
    <source>
        <dbReference type="Google" id="ProtNLM"/>
    </source>
</evidence>
<dbReference type="Pfam" id="PF04402">
    <property type="entry name" value="SIMPL"/>
    <property type="match status" value="1"/>
</dbReference>
<dbReference type="AlphaFoldDB" id="A0A382FYA1"/>
<dbReference type="PANTHER" id="PTHR34387">
    <property type="entry name" value="SLR1258 PROTEIN"/>
    <property type="match status" value="1"/>
</dbReference>
<accession>A0A382FYA1</accession>
<evidence type="ECO:0000313" key="1">
    <source>
        <dbReference type="EMBL" id="SVB67253.1"/>
    </source>
</evidence>
<proteinExistence type="predicted"/>
<name>A0A382FYA1_9ZZZZ</name>
<organism evidence="1">
    <name type="scientific">marine metagenome</name>
    <dbReference type="NCBI Taxonomy" id="408172"/>
    <lineage>
        <taxon>unclassified sequences</taxon>
        <taxon>metagenomes</taxon>
        <taxon>ecological metagenomes</taxon>
    </lineage>
</organism>
<dbReference type="GO" id="GO:0006974">
    <property type="term" value="P:DNA damage response"/>
    <property type="evidence" value="ECO:0007669"/>
    <property type="project" value="TreeGrafter"/>
</dbReference>
<protein>
    <recommendedName>
        <fullName evidence="2">SIMPL domain-containing protein</fullName>
    </recommendedName>
</protein>
<dbReference type="EMBL" id="UINC01052200">
    <property type="protein sequence ID" value="SVB67253.1"/>
    <property type="molecule type" value="Genomic_DNA"/>
</dbReference>
<dbReference type="InterPro" id="IPR007497">
    <property type="entry name" value="SIMPL/DUF541"/>
</dbReference>
<sequence>MDNRINIAVIVGVILTLGFAVTLTQDENKSMSEDQQSLNFEKTVDVIGTATKSVEPDTLIIEFGVETVGQTAHQSLEENSKNMRSIINSLKTVGITNEELSTSYLNIYPVYESHEDITSGRYIQEIVGYRVSNILSIETDQISDAASIIDLATEQGANRINQVSFTVSPSKITSVKEGLIEDAVLNAKSKALIAIKPLEQKIIGVSSIIVNDSGYSPAPMFQRSEAFTSSAPIYSSEQDISVSVNVVFFITDT</sequence>
<dbReference type="PANTHER" id="PTHR34387:SF2">
    <property type="entry name" value="SLR1258 PROTEIN"/>
    <property type="match status" value="1"/>
</dbReference>
<dbReference type="Gene3D" id="3.30.70.2970">
    <property type="entry name" value="Protein of unknown function (DUF541), domain 2"/>
    <property type="match status" value="1"/>
</dbReference>